<dbReference type="Pfam" id="PF23768">
    <property type="entry name" value="DUF7167"/>
    <property type="match status" value="1"/>
</dbReference>
<protein>
    <recommendedName>
        <fullName evidence="1">DUF7167 domain-containing protein</fullName>
    </recommendedName>
</protein>
<reference evidence="2" key="2">
    <citation type="submission" date="2022-04" db="EMBL/GenBank/DDBJ databases">
        <authorList>
            <person name="Livingstone P.G."/>
        </authorList>
    </citation>
    <scope>NUCLEOTIDE SEQUENCE</scope>
    <source>
        <strain evidence="2">BRON_8</strain>
    </source>
</reference>
<evidence type="ECO:0000313" key="3">
    <source>
        <dbReference type="Proteomes" id="UP001173223"/>
    </source>
</evidence>
<sequence>MSKYKVKFYVSPNYTIGASIEKNIDLVEDYGFSEEEAKEILEDEDEERLKDLFNEWVWENIDGGWVKLEEEDERN</sequence>
<gene>
    <name evidence="2" type="ORF">MWG07_00480</name>
</gene>
<dbReference type="EMBL" id="JAMGTK010000001">
    <property type="protein sequence ID" value="MDK4510741.1"/>
    <property type="molecule type" value="Genomic_DNA"/>
</dbReference>
<evidence type="ECO:0000259" key="1">
    <source>
        <dbReference type="Pfam" id="PF23768"/>
    </source>
</evidence>
<feature type="domain" description="DUF7167" evidence="1">
    <location>
        <begin position="5"/>
        <end position="70"/>
    </location>
</feature>
<comment type="caution">
    <text evidence="2">The sequence shown here is derived from an EMBL/GenBank/DDBJ whole genome shotgun (WGS) entry which is preliminary data.</text>
</comment>
<keyword evidence="3" id="KW-1185">Reference proteome</keyword>
<dbReference type="RefSeq" id="WP_285048903.1">
    <property type="nucleotide sequence ID" value="NZ_JAMGTK010000001.1"/>
</dbReference>
<accession>A0AAW6W802</accession>
<dbReference type="Proteomes" id="UP001173223">
    <property type="component" value="Unassembled WGS sequence"/>
</dbReference>
<organism evidence="2 3">
    <name type="scientific">Fusobacterium necrophorum</name>
    <dbReference type="NCBI Taxonomy" id="859"/>
    <lineage>
        <taxon>Bacteria</taxon>
        <taxon>Fusobacteriati</taxon>
        <taxon>Fusobacteriota</taxon>
        <taxon>Fusobacteriia</taxon>
        <taxon>Fusobacteriales</taxon>
        <taxon>Fusobacteriaceae</taxon>
        <taxon>Fusobacterium</taxon>
    </lineage>
</organism>
<dbReference type="AlphaFoldDB" id="A0AAW6W802"/>
<name>A0AAW6W802_9FUSO</name>
<reference evidence="2" key="1">
    <citation type="journal article" date="2022" name="Gene">
        <title>A genome-led study on the pathogenesis of Fusobacterium necrophorum infections.</title>
        <authorList>
            <person name="Thapa G."/>
            <person name="Jayal A."/>
            <person name="Sikazwe E."/>
            <person name="Perry T."/>
            <person name="Mohammed Al Balushi A."/>
            <person name="Livingstone P."/>
        </authorList>
    </citation>
    <scope>NUCLEOTIDE SEQUENCE</scope>
    <source>
        <strain evidence="2">BRON_8</strain>
    </source>
</reference>
<evidence type="ECO:0000313" key="2">
    <source>
        <dbReference type="EMBL" id="MDK4510741.1"/>
    </source>
</evidence>
<proteinExistence type="predicted"/>
<dbReference type="InterPro" id="IPR055591">
    <property type="entry name" value="DUF7167"/>
</dbReference>